<dbReference type="GO" id="GO:0000307">
    <property type="term" value="C:cyclin-dependent protein kinase holoenzyme complex"/>
    <property type="evidence" value="ECO:0007669"/>
    <property type="project" value="TreeGrafter"/>
</dbReference>
<dbReference type="GO" id="GO:0016538">
    <property type="term" value="F:cyclin-dependent protein serine/threonine kinase regulator activity"/>
    <property type="evidence" value="ECO:0007669"/>
    <property type="project" value="TreeGrafter"/>
</dbReference>
<reference evidence="4" key="2">
    <citation type="submission" date="2015-01" db="EMBL/GenBank/DDBJ databases">
        <title>Evolutionary Origins and Diversification of the Mycorrhizal Mutualists.</title>
        <authorList>
            <consortium name="DOE Joint Genome Institute"/>
            <consortium name="Mycorrhizal Genomics Consortium"/>
            <person name="Kohler A."/>
            <person name="Kuo A."/>
            <person name="Nagy L.G."/>
            <person name="Floudas D."/>
            <person name="Copeland A."/>
            <person name="Barry K.W."/>
            <person name="Cichocki N."/>
            <person name="Veneault-Fourrey C."/>
            <person name="LaButti K."/>
            <person name="Lindquist E.A."/>
            <person name="Lipzen A."/>
            <person name="Lundell T."/>
            <person name="Morin E."/>
            <person name="Murat C."/>
            <person name="Riley R."/>
            <person name="Ohm R."/>
            <person name="Sun H."/>
            <person name="Tunlid A."/>
            <person name="Henrissat B."/>
            <person name="Grigoriev I.V."/>
            <person name="Hibbett D.S."/>
            <person name="Martin F."/>
        </authorList>
    </citation>
    <scope>NUCLEOTIDE SEQUENCE [LARGE SCALE GENOMIC DNA]</scope>
    <source>
        <strain evidence="4">Marx 270</strain>
    </source>
</reference>
<evidence type="ECO:0000313" key="3">
    <source>
        <dbReference type="EMBL" id="KIO12471.1"/>
    </source>
</evidence>
<dbReference type="Proteomes" id="UP000054217">
    <property type="component" value="Unassembled WGS sequence"/>
</dbReference>
<gene>
    <name evidence="3" type="ORF">M404DRAFT_19289</name>
</gene>
<dbReference type="Pfam" id="PF00134">
    <property type="entry name" value="Cyclin_N"/>
    <property type="match status" value="1"/>
</dbReference>
<dbReference type="CDD" id="cd20557">
    <property type="entry name" value="CYCLIN_ScPCL1-like"/>
    <property type="match status" value="1"/>
</dbReference>
<dbReference type="STRING" id="870435.A0A0C3PTE7"/>
<dbReference type="EMBL" id="KN831947">
    <property type="protein sequence ID" value="KIO12471.1"/>
    <property type="molecule type" value="Genomic_DNA"/>
</dbReference>
<keyword evidence="4" id="KW-1185">Reference proteome</keyword>
<dbReference type="InterPro" id="IPR036915">
    <property type="entry name" value="Cyclin-like_sf"/>
</dbReference>
<evidence type="ECO:0000313" key="4">
    <source>
        <dbReference type="Proteomes" id="UP000054217"/>
    </source>
</evidence>
<evidence type="ECO:0000256" key="1">
    <source>
        <dbReference type="SAM" id="MobiDB-lite"/>
    </source>
</evidence>
<dbReference type="Gene3D" id="1.10.472.10">
    <property type="entry name" value="Cyclin-like"/>
    <property type="match status" value="1"/>
</dbReference>
<feature type="region of interest" description="Disordered" evidence="1">
    <location>
        <begin position="197"/>
        <end position="218"/>
    </location>
</feature>
<dbReference type="SUPFAM" id="SSF47954">
    <property type="entry name" value="Cyclin-like"/>
    <property type="match status" value="1"/>
</dbReference>
<dbReference type="InterPro" id="IPR013922">
    <property type="entry name" value="Cyclin_PHO80-like"/>
</dbReference>
<accession>A0A0C3PTE7</accession>
<dbReference type="GO" id="GO:0005634">
    <property type="term" value="C:nucleus"/>
    <property type="evidence" value="ECO:0007669"/>
    <property type="project" value="TreeGrafter"/>
</dbReference>
<evidence type="ECO:0000259" key="2">
    <source>
        <dbReference type="Pfam" id="PF00134"/>
    </source>
</evidence>
<reference evidence="3 4" key="1">
    <citation type="submission" date="2014-04" db="EMBL/GenBank/DDBJ databases">
        <authorList>
            <consortium name="DOE Joint Genome Institute"/>
            <person name="Kuo A."/>
            <person name="Kohler A."/>
            <person name="Costa M.D."/>
            <person name="Nagy L.G."/>
            <person name="Floudas D."/>
            <person name="Copeland A."/>
            <person name="Barry K.W."/>
            <person name="Cichocki N."/>
            <person name="Veneault-Fourrey C."/>
            <person name="LaButti K."/>
            <person name="Lindquist E.A."/>
            <person name="Lipzen A."/>
            <person name="Lundell T."/>
            <person name="Morin E."/>
            <person name="Murat C."/>
            <person name="Sun H."/>
            <person name="Tunlid A."/>
            <person name="Henrissat B."/>
            <person name="Grigoriev I.V."/>
            <person name="Hibbett D.S."/>
            <person name="Martin F."/>
            <person name="Nordberg H.P."/>
            <person name="Cantor M.N."/>
            <person name="Hua S.X."/>
        </authorList>
    </citation>
    <scope>NUCLEOTIDE SEQUENCE [LARGE SCALE GENOMIC DNA]</scope>
    <source>
        <strain evidence="3 4">Marx 270</strain>
    </source>
</reference>
<feature type="domain" description="Cyclin N-terminal" evidence="2">
    <location>
        <begin position="73"/>
        <end position="149"/>
    </location>
</feature>
<proteinExistence type="predicted"/>
<dbReference type="OrthoDB" id="2654772at2759"/>
<name>A0A0C3PTE7_PISTI</name>
<dbReference type="InterPro" id="IPR006671">
    <property type="entry name" value="Cyclin_N"/>
</dbReference>
<dbReference type="AlphaFoldDB" id="A0A0C3PTE7"/>
<sequence>MSTTIDLEQFVEISNNARHRLCDYIVDCVVDAVDFARGCPQNYCCPPPNQPEYVCLRKFVILLVTLSHPSVRSIAVALVYIDRLILTELFVLDNAASERLVLGSLMLASKHQSDVPLINGDWSTFNLPFSRKEIDQMELDFLDALEYDLQASDDELLEHSLSIVEILSSLRHPRYCPDHSPSRPMSAQYYPPHHYAASGSSQTLAESGDRRDIGGTLATSRGKSCRALWRWLQRTRIPAH</sequence>
<dbReference type="InParanoid" id="A0A0C3PTE7"/>
<dbReference type="HOGENOM" id="CLU_096890_0_0_1"/>
<dbReference type="PANTHER" id="PTHR15615:SF10">
    <property type="entry name" value="PHO85 CYCLIN-2-RELATED"/>
    <property type="match status" value="1"/>
</dbReference>
<dbReference type="GO" id="GO:0019901">
    <property type="term" value="F:protein kinase binding"/>
    <property type="evidence" value="ECO:0007669"/>
    <property type="project" value="InterPro"/>
</dbReference>
<organism evidence="3 4">
    <name type="scientific">Pisolithus tinctorius Marx 270</name>
    <dbReference type="NCBI Taxonomy" id="870435"/>
    <lineage>
        <taxon>Eukaryota</taxon>
        <taxon>Fungi</taxon>
        <taxon>Dikarya</taxon>
        <taxon>Basidiomycota</taxon>
        <taxon>Agaricomycotina</taxon>
        <taxon>Agaricomycetes</taxon>
        <taxon>Agaricomycetidae</taxon>
        <taxon>Boletales</taxon>
        <taxon>Sclerodermatineae</taxon>
        <taxon>Pisolithaceae</taxon>
        <taxon>Pisolithus</taxon>
    </lineage>
</organism>
<protein>
    <recommendedName>
        <fullName evidence="2">Cyclin N-terminal domain-containing protein</fullName>
    </recommendedName>
</protein>
<dbReference type="PANTHER" id="PTHR15615">
    <property type="match status" value="1"/>
</dbReference>